<name>A0A081CA33_VECG1</name>
<dbReference type="Proteomes" id="UP000030661">
    <property type="component" value="Unassembled WGS sequence"/>
</dbReference>
<dbReference type="STRING" id="1499967.U27_01338"/>
<dbReference type="Pfam" id="PF02620">
    <property type="entry name" value="YceD"/>
    <property type="match status" value="1"/>
</dbReference>
<reference evidence="1" key="1">
    <citation type="journal article" date="2015" name="PeerJ">
        <title>First genomic representation of candidate bacterial phylum KSB3 points to enhanced environmental sensing as a trigger of wastewater bulking.</title>
        <authorList>
            <person name="Sekiguchi Y."/>
            <person name="Ohashi A."/>
            <person name="Parks D.H."/>
            <person name="Yamauchi T."/>
            <person name="Tyson G.W."/>
            <person name="Hugenholtz P."/>
        </authorList>
    </citation>
    <scope>NUCLEOTIDE SEQUENCE [LARGE SCALE GENOMIC DNA]</scope>
</reference>
<dbReference type="eggNOG" id="COG1399">
    <property type="taxonomic scope" value="Bacteria"/>
</dbReference>
<evidence type="ECO:0000313" key="2">
    <source>
        <dbReference type="Proteomes" id="UP000030661"/>
    </source>
</evidence>
<sequence>MILQIDQLHALTKLSVDFDAQQCDLPREIGMLVTPIHLDAQVRKVREEVVIEGQVLAWIQMSCARCLKPHQVHLDDSFEVKYLPYPKELDSVEEIELNETDMSIIYYTGEDINLTELVREQVLLLLPVKPLCKTDCAGLCPSCGKDLNEGPCFCAKKPVDHRFAVLKDLLSSELSEKFSE</sequence>
<evidence type="ECO:0000313" key="1">
    <source>
        <dbReference type="EMBL" id="GAK61438.1"/>
    </source>
</evidence>
<evidence type="ECO:0008006" key="3">
    <source>
        <dbReference type="Google" id="ProtNLM"/>
    </source>
</evidence>
<dbReference type="AlphaFoldDB" id="A0A081CA33"/>
<dbReference type="HOGENOM" id="CLU_100236_1_0_0"/>
<gene>
    <name evidence="1" type="ORF">U27_01338</name>
</gene>
<dbReference type="PANTHER" id="PTHR34374">
    <property type="entry name" value="LARGE RIBOSOMAL RNA SUBUNIT ACCUMULATION PROTEIN YCED HOMOLOG 1, CHLOROPLASTIC"/>
    <property type="match status" value="1"/>
</dbReference>
<keyword evidence="2" id="KW-1185">Reference proteome</keyword>
<protein>
    <recommendedName>
        <fullName evidence="3">DUF177 domain-containing protein</fullName>
    </recommendedName>
</protein>
<dbReference type="EMBL" id="DF820479">
    <property type="protein sequence ID" value="GAK61438.1"/>
    <property type="molecule type" value="Genomic_DNA"/>
</dbReference>
<dbReference type="InterPro" id="IPR003772">
    <property type="entry name" value="YceD"/>
</dbReference>
<dbReference type="PANTHER" id="PTHR34374:SF1">
    <property type="entry name" value="LARGE RIBOSOMAL RNA SUBUNIT ACCUMULATION PROTEIN YCED HOMOLOG 1, CHLOROPLASTIC"/>
    <property type="match status" value="1"/>
</dbReference>
<proteinExistence type="predicted"/>
<organism evidence="1">
    <name type="scientific">Vecturithrix granuli</name>
    <dbReference type="NCBI Taxonomy" id="1499967"/>
    <lineage>
        <taxon>Bacteria</taxon>
        <taxon>Candidatus Moduliflexota</taxon>
        <taxon>Candidatus Vecturitrichia</taxon>
        <taxon>Candidatus Vecturitrichales</taxon>
        <taxon>Candidatus Vecturitrichaceae</taxon>
        <taxon>Candidatus Vecturithrix</taxon>
    </lineage>
</organism>
<accession>A0A081CA33</accession>